<reference evidence="3" key="1">
    <citation type="journal article" date="2019" name="Int. J. Syst. Evol. Microbiol.">
        <title>The Global Catalogue of Microorganisms (GCM) 10K type strain sequencing project: providing services to taxonomists for standard genome sequencing and annotation.</title>
        <authorList>
            <consortium name="The Broad Institute Genomics Platform"/>
            <consortium name="The Broad Institute Genome Sequencing Center for Infectious Disease"/>
            <person name="Wu L."/>
            <person name="Ma J."/>
        </authorList>
    </citation>
    <scope>NUCLEOTIDE SEQUENCE [LARGE SCALE GENOMIC DNA]</scope>
    <source>
        <strain evidence="3">CGMCC 4.7367</strain>
    </source>
</reference>
<sequence length="125" mass="12991">MHPDSTPADTVPRTVFRVGSSARDGVGKVGGGADVGGSAETLGETLLGGGVAVTIDDVSVADELDAGTSAGGTWPHEARTTHSSTAANRRMSRHLRWTTATGHGAWWSTAWLTEPRIARFTAPRP</sequence>
<accession>A0ABQ3M759</accession>
<evidence type="ECO:0000313" key="3">
    <source>
        <dbReference type="Proteomes" id="UP000605568"/>
    </source>
</evidence>
<name>A0ABQ3M759_9PSEU</name>
<protein>
    <submittedName>
        <fullName evidence="2">Uncharacterized protein</fullName>
    </submittedName>
</protein>
<keyword evidence="3" id="KW-1185">Reference proteome</keyword>
<proteinExistence type="predicted"/>
<comment type="caution">
    <text evidence="2">The sequence shown here is derived from an EMBL/GenBank/DDBJ whole genome shotgun (WGS) entry which is preliminary data.</text>
</comment>
<feature type="region of interest" description="Disordered" evidence="1">
    <location>
        <begin position="66"/>
        <end position="90"/>
    </location>
</feature>
<dbReference type="Proteomes" id="UP000605568">
    <property type="component" value="Unassembled WGS sequence"/>
</dbReference>
<evidence type="ECO:0000313" key="2">
    <source>
        <dbReference type="EMBL" id="GHH34132.1"/>
    </source>
</evidence>
<evidence type="ECO:0000256" key="1">
    <source>
        <dbReference type="SAM" id="MobiDB-lite"/>
    </source>
</evidence>
<organism evidence="2 3">
    <name type="scientific">Lentzea cavernae</name>
    <dbReference type="NCBI Taxonomy" id="2020703"/>
    <lineage>
        <taxon>Bacteria</taxon>
        <taxon>Bacillati</taxon>
        <taxon>Actinomycetota</taxon>
        <taxon>Actinomycetes</taxon>
        <taxon>Pseudonocardiales</taxon>
        <taxon>Pseudonocardiaceae</taxon>
        <taxon>Lentzea</taxon>
    </lineage>
</organism>
<gene>
    <name evidence="2" type="ORF">GCM10017774_17670</name>
</gene>
<dbReference type="EMBL" id="BNAR01000002">
    <property type="protein sequence ID" value="GHH34132.1"/>
    <property type="molecule type" value="Genomic_DNA"/>
</dbReference>